<evidence type="ECO:0000256" key="1">
    <source>
        <dbReference type="SAM" id="SignalP"/>
    </source>
</evidence>
<organism evidence="2 3">
    <name type="scientific">Hypsibius exemplaris</name>
    <name type="common">Freshwater tardigrade</name>
    <dbReference type="NCBI Taxonomy" id="2072580"/>
    <lineage>
        <taxon>Eukaryota</taxon>
        <taxon>Metazoa</taxon>
        <taxon>Ecdysozoa</taxon>
        <taxon>Tardigrada</taxon>
        <taxon>Eutardigrada</taxon>
        <taxon>Parachela</taxon>
        <taxon>Hypsibioidea</taxon>
        <taxon>Hypsibiidae</taxon>
        <taxon>Hypsibius</taxon>
    </lineage>
</organism>
<proteinExistence type="predicted"/>
<accession>A0A1W0X7L8</accession>
<feature type="signal peptide" evidence="1">
    <location>
        <begin position="1"/>
        <end position="27"/>
    </location>
</feature>
<protein>
    <submittedName>
        <fullName evidence="2">Uncharacterized protein</fullName>
    </submittedName>
</protein>
<dbReference type="Proteomes" id="UP000192578">
    <property type="component" value="Unassembled WGS sequence"/>
</dbReference>
<keyword evidence="1" id="KW-0732">Signal</keyword>
<name>A0A1W0X7L8_HYPEX</name>
<keyword evidence="3" id="KW-1185">Reference proteome</keyword>
<sequence length="177" mass="20235">MTSTGYRHRQCWLYFAILHLVIHNSYSGNNLPNVQLNFVGSQMTSYVHRPLLNEYSTSRTLYRGVHEFSNVLTNLPYDKFAWGMGSNYPRFTTTEDDWPAFIADTSPSNPAKLNPPCPGSPYISLPLSFYQITIIYMLDPSVTGKPISDLKPLKLKQDDLLNIFTGMYKTWGQLDLL</sequence>
<feature type="chain" id="PRO_5012641910" evidence="1">
    <location>
        <begin position="28"/>
        <end position="177"/>
    </location>
</feature>
<gene>
    <name evidence="2" type="ORF">BV898_02642</name>
</gene>
<dbReference type="AlphaFoldDB" id="A0A1W0X7L8"/>
<reference evidence="3" key="1">
    <citation type="submission" date="2017-01" db="EMBL/GenBank/DDBJ databases">
        <title>Comparative genomics of anhydrobiosis in the tardigrade Hypsibius dujardini.</title>
        <authorList>
            <person name="Yoshida Y."/>
            <person name="Koutsovoulos G."/>
            <person name="Laetsch D."/>
            <person name="Stevens L."/>
            <person name="Kumar S."/>
            <person name="Horikawa D."/>
            <person name="Ishino K."/>
            <person name="Komine S."/>
            <person name="Tomita M."/>
            <person name="Blaxter M."/>
            <person name="Arakawa K."/>
        </authorList>
    </citation>
    <scope>NUCLEOTIDE SEQUENCE [LARGE SCALE GENOMIC DNA]</scope>
    <source>
        <strain evidence="3">Z151</strain>
    </source>
</reference>
<dbReference type="EMBL" id="MTYJ01000011">
    <property type="protein sequence ID" value="OQV23525.1"/>
    <property type="molecule type" value="Genomic_DNA"/>
</dbReference>
<evidence type="ECO:0000313" key="3">
    <source>
        <dbReference type="Proteomes" id="UP000192578"/>
    </source>
</evidence>
<comment type="caution">
    <text evidence="2">The sequence shown here is derived from an EMBL/GenBank/DDBJ whole genome shotgun (WGS) entry which is preliminary data.</text>
</comment>
<evidence type="ECO:0000313" key="2">
    <source>
        <dbReference type="EMBL" id="OQV23525.1"/>
    </source>
</evidence>